<sequence>MKLQSTTSHVFGIVLFLIMPYFLCTGYAGNRATDNALSNKKIPVIVINTDVKFQTIQNFGASDAWTGQFVGLWPDAKRNRVADLLFSTETNKNGQPKGIGLSLWRFNIGTGSARQNNLRDEWKTTETFLNTDGTYDWTKQSGQRWLIKAAQKRGVNQFLGFTNSPPVSLTKNGKSFSAGGIHANLLPSNYTAFSEFLANVALHFQQEGIPLNYLSPFNEPQWDWADNKQEGCPYTNQEIYDITKKLDSLISAKKLNTKIIIGEAGKLNYLYEKADKAERGNQISEFFNQNSTRYLGAMANVEKSISAHSYFTTGPVGYMTSSRLALKNKLTEASIPLAFWQSEYCILGDQEEIAGSGKDLGMNTALYVARIIHYDLAVANASTWQWWLAVSVYDYKDGLIYIDKNKTDGKIEESKLLWAFGNFSRFIRPGSIRVGVTGENLDINNPTGLMVSSYVDNSNKKLVTVLINYGSSDVNYKVQVKGMKIKYFTPYITNDTTEKGLNPLTRIKSSESFVVPKRSIVTLVGAMN</sequence>
<dbReference type="GO" id="GO:0004553">
    <property type="term" value="F:hydrolase activity, hydrolyzing O-glycosyl compounds"/>
    <property type="evidence" value="ECO:0007669"/>
    <property type="project" value="InterPro"/>
</dbReference>
<feature type="domain" description="Endo-beta-1,6-galactanase-like" evidence="2">
    <location>
        <begin position="45"/>
        <end position="401"/>
    </location>
</feature>
<dbReference type="InterPro" id="IPR017853">
    <property type="entry name" value="GH"/>
</dbReference>
<dbReference type="OrthoDB" id="9806701at2"/>
<gene>
    <name evidence="4" type="ordered locus">Palpr_0068</name>
</gene>
<dbReference type="STRING" id="694427.Palpr_0068"/>
<reference key="1">
    <citation type="submission" date="2010-11" db="EMBL/GenBank/DDBJ databases">
        <title>The complete genome of Paludibacter propionicigenes DSM 17365.</title>
        <authorList>
            <consortium name="US DOE Joint Genome Institute (JGI-PGF)"/>
            <person name="Lucas S."/>
            <person name="Copeland A."/>
            <person name="Lapidus A."/>
            <person name="Bruce D."/>
            <person name="Goodwin L."/>
            <person name="Pitluck S."/>
            <person name="Kyrpides N."/>
            <person name="Mavromatis K."/>
            <person name="Ivanova N."/>
            <person name="Munk A.C."/>
            <person name="Brettin T."/>
            <person name="Detter J.C."/>
            <person name="Han C."/>
            <person name="Tapia R."/>
            <person name="Land M."/>
            <person name="Hauser L."/>
            <person name="Markowitz V."/>
            <person name="Cheng J.-F."/>
            <person name="Hugenholtz P."/>
            <person name="Woyke T."/>
            <person name="Wu D."/>
            <person name="Gronow S."/>
            <person name="Wellnitz S."/>
            <person name="Brambilla E."/>
            <person name="Klenk H.-P."/>
            <person name="Eisen J.A."/>
        </authorList>
    </citation>
    <scope>NUCLEOTIDE SEQUENCE</scope>
    <source>
        <strain>WB4</strain>
    </source>
</reference>
<feature type="domain" description="Glycosyl hydrolase family 30 beta sandwich" evidence="3">
    <location>
        <begin position="430"/>
        <end position="523"/>
    </location>
</feature>
<dbReference type="Gene3D" id="3.20.20.80">
    <property type="entry name" value="Glycosidases"/>
    <property type="match status" value="1"/>
</dbReference>
<reference evidence="4 5" key="2">
    <citation type="journal article" date="2011" name="Stand. Genomic Sci.">
        <title>Complete genome sequence of Paludibacter propionicigenes type strain (WB4).</title>
        <authorList>
            <person name="Gronow S."/>
            <person name="Munk C."/>
            <person name="Lapidus A."/>
            <person name="Nolan M."/>
            <person name="Lucas S."/>
            <person name="Hammon N."/>
            <person name="Deshpande S."/>
            <person name="Cheng J.F."/>
            <person name="Tapia R."/>
            <person name="Han C."/>
            <person name="Goodwin L."/>
            <person name="Pitluck S."/>
            <person name="Liolios K."/>
            <person name="Ivanova N."/>
            <person name="Mavromatis K."/>
            <person name="Mikhailova N."/>
            <person name="Pati A."/>
            <person name="Chen A."/>
            <person name="Palaniappan K."/>
            <person name="Land M."/>
            <person name="Hauser L."/>
            <person name="Chang Y.J."/>
            <person name="Jeffries C.D."/>
            <person name="Brambilla E."/>
            <person name="Rohde M."/>
            <person name="Goker M."/>
            <person name="Detter J.C."/>
            <person name="Woyke T."/>
            <person name="Bristow J."/>
            <person name="Eisen J.A."/>
            <person name="Markowitz V."/>
            <person name="Hugenholtz P."/>
            <person name="Kyrpides N.C."/>
            <person name="Klenk H.P."/>
        </authorList>
    </citation>
    <scope>NUCLEOTIDE SEQUENCE [LARGE SCALE GENOMIC DNA]</scope>
    <source>
        <strain evidence="5">DSM 17365 / JCM 13257 / WB4</strain>
    </source>
</reference>
<organism evidence="4 5">
    <name type="scientific">Paludibacter propionicigenes (strain DSM 17365 / JCM 13257 / WB4)</name>
    <dbReference type="NCBI Taxonomy" id="694427"/>
    <lineage>
        <taxon>Bacteria</taxon>
        <taxon>Pseudomonadati</taxon>
        <taxon>Bacteroidota</taxon>
        <taxon>Bacteroidia</taxon>
        <taxon>Bacteroidales</taxon>
        <taxon>Paludibacteraceae</taxon>
        <taxon>Paludibacter</taxon>
    </lineage>
</organism>
<dbReference type="PANTHER" id="PTHR42767:SF1">
    <property type="entry name" value="ENDO-BETA-1,6-GALACTANASE-LIKE DOMAIN-CONTAINING PROTEIN"/>
    <property type="match status" value="1"/>
</dbReference>
<dbReference type="Pfam" id="PF17189">
    <property type="entry name" value="Glyco_hydro_30C"/>
    <property type="match status" value="1"/>
</dbReference>
<dbReference type="PANTHER" id="PTHR42767">
    <property type="entry name" value="ENDO-BETA-1,6-GALACTANASE"/>
    <property type="match status" value="1"/>
</dbReference>
<protein>
    <submittedName>
        <fullName evidence="4">O-glycosyl hydrolase-like protein</fullName>
    </submittedName>
</protein>
<keyword evidence="5" id="KW-1185">Reference proteome</keyword>
<dbReference type="HOGENOM" id="CLU_031530_0_0_10"/>
<evidence type="ECO:0000256" key="1">
    <source>
        <dbReference type="SAM" id="Phobius"/>
    </source>
</evidence>
<dbReference type="Gene3D" id="2.60.40.1180">
    <property type="entry name" value="Golgi alpha-mannosidase II"/>
    <property type="match status" value="1"/>
</dbReference>
<dbReference type="RefSeq" id="WP_013443599.1">
    <property type="nucleotide sequence ID" value="NC_014734.1"/>
</dbReference>
<keyword evidence="1" id="KW-1133">Transmembrane helix</keyword>
<name>E4T0V5_PALPW</name>
<evidence type="ECO:0000259" key="2">
    <source>
        <dbReference type="Pfam" id="PF14587"/>
    </source>
</evidence>
<dbReference type="Proteomes" id="UP000008718">
    <property type="component" value="Chromosome"/>
</dbReference>
<keyword evidence="1" id="KW-0812">Transmembrane</keyword>
<dbReference type="InterPro" id="IPR039743">
    <property type="entry name" value="6GAL/EXGAL"/>
</dbReference>
<evidence type="ECO:0000259" key="3">
    <source>
        <dbReference type="Pfam" id="PF17189"/>
    </source>
</evidence>
<dbReference type="SUPFAM" id="SSF51011">
    <property type="entry name" value="Glycosyl hydrolase domain"/>
    <property type="match status" value="1"/>
</dbReference>
<keyword evidence="4" id="KW-0378">Hydrolase</keyword>
<dbReference type="InterPro" id="IPR013780">
    <property type="entry name" value="Glyco_hydro_b"/>
</dbReference>
<evidence type="ECO:0000313" key="5">
    <source>
        <dbReference type="Proteomes" id="UP000008718"/>
    </source>
</evidence>
<dbReference type="eggNOG" id="COG5520">
    <property type="taxonomic scope" value="Bacteria"/>
</dbReference>
<proteinExistence type="predicted"/>
<feature type="transmembrane region" description="Helical" evidence="1">
    <location>
        <begin position="9"/>
        <end position="29"/>
    </location>
</feature>
<dbReference type="InterPro" id="IPR039514">
    <property type="entry name" value="6GAL-like"/>
</dbReference>
<accession>E4T0V5</accession>
<keyword evidence="1" id="KW-0472">Membrane</keyword>
<dbReference type="SUPFAM" id="SSF51445">
    <property type="entry name" value="(Trans)glycosidases"/>
    <property type="match status" value="1"/>
</dbReference>
<evidence type="ECO:0000313" key="4">
    <source>
        <dbReference type="EMBL" id="ADQ78230.1"/>
    </source>
</evidence>
<dbReference type="InterPro" id="IPR033452">
    <property type="entry name" value="GH30_C"/>
</dbReference>
<dbReference type="CAZy" id="GH30">
    <property type="family name" value="Glycoside Hydrolase Family 30"/>
</dbReference>
<dbReference type="Pfam" id="PF14587">
    <property type="entry name" value="Glyco_hydr_30_2"/>
    <property type="match status" value="1"/>
</dbReference>
<dbReference type="AlphaFoldDB" id="E4T0V5"/>
<dbReference type="EMBL" id="CP002345">
    <property type="protein sequence ID" value="ADQ78230.1"/>
    <property type="molecule type" value="Genomic_DNA"/>
</dbReference>
<dbReference type="KEGG" id="ppn:Palpr_0068"/>